<evidence type="ECO:0000256" key="1">
    <source>
        <dbReference type="SAM" id="Phobius"/>
    </source>
</evidence>
<sequence>MALRFRNEAPFRCRACGLRFVAKTEPDASGGARGPVSFADYLGMRGWTRRLFTDQMILGSLLGLVLLLVTVVFFAFAFGWIDPFYLHSTSH</sequence>
<proteinExistence type="predicted"/>
<name>A0A011Q4Z7_ACCRE</name>
<keyword evidence="1" id="KW-0472">Membrane</keyword>
<organism evidence="2 3">
    <name type="scientific">Accumulibacter regalis</name>
    <dbReference type="NCBI Taxonomy" id="522306"/>
    <lineage>
        <taxon>Bacteria</taxon>
        <taxon>Pseudomonadati</taxon>
        <taxon>Pseudomonadota</taxon>
        <taxon>Betaproteobacteria</taxon>
        <taxon>Candidatus Accumulibacter</taxon>
    </lineage>
</organism>
<dbReference type="AlphaFoldDB" id="A0A011Q4Z7"/>
<keyword evidence="1" id="KW-0812">Transmembrane</keyword>
<keyword evidence="1" id="KW-1133">Transmembrane helix</keyword>
<evidence type="ECO:0000313" key="2">
    <source>
        <dbReference type="EMBL" id="EXI84225.1"/>
    </source>
</evidence>
<dbReference type="STRING" id="1454004.AW11_03947"/>
<protein>
    <submittedName>
        <fullName evidence="2">Uncharacterized protein</fullName>
    </submittedName>
</protein>
<feature type="transmembrane region" description="Helical" evidence="1">
    <location>
        <begin position="57"/>
        <end position="81"/>
    </location>
</feature>
<gene>
    <name evidence="2" type="ORF">AW11_03947</name>
</gene>
<evidence type="ECO:0000313" key="3">
    <source>
        <dbReference type="Proteomes" id="UP000022141"/>
    </source>
</evidence>
<reference evidence="2" key="1">
    <citation type="submission" date="2014-02" db="EMBL/GenBank/DDBJ databases">
        <title>Expanding our view of genomic diversity in Candidatus Accumulibacter clades.</title>
        <authorList>
            <person name="Skennerton C.T."/>
            <person name="Barr J.J."/>
            <person name="Slater F.R."/>
            <person name="Bond P.L."/>
            <person name="Tyson G.W."/>
        </authorList>
    </citation>
    <scope>NUCLEOTIDE SEQUENCE [LARGE SCALE GENOMIC DNA]</scope>
</reference>
<comment type="caution">
    <text evidence="2">The sequence shown here is derived from an EMBL/GenBank/DDBJ whole genome shotgun (WGS) entry which is preliminary data.</text>
</comment>
<dbReference type="EMBL" id="JEMY01000073">
    <property type="protein sequence ID" value="EXI84225.1"/>
    <property type="molecule type" value="Genomic_DNA"/>
</dbReference>
<dbReference type="Proteomes" id="UP000022141">
    <property type="component" value="Unassembled WGS sequence"/>
</dbReference>
<accession>A0A011Q4Z7</accession>
<keyword evidence="3" id="KW-1185">Reference proteome</keyword>
<dbReference type="PATRIC" id="fig|1454004.3.peg.4049"/>